<dbReference type="OrthoDB" id="9810148at2"/>
<name>E6UHT9_RUMA7</name>
<dbReference type="GO" id="GO:0006261">
    <property type="term" value="P:DNA-templated DNA replication"/>
    <property type="evidence" value="ECO:0007669"/>
    <property type="project" value="TreeGrafter"/>
</dbReference>
<dbReference type="EMBL" id="CP002403">
    <property type="protein sequence ID" value="ADU23226.1"/>
    <property type="molecule type" value="Genomic_DNA"/>
</dbReference>
<dbReference type="Gene3D" id="3.40.50.300">
    <property type="entry name" value="P-loop containing nucleotide triphosphate hydrolases"/>
    <property type="match status" value="1"/>
</dbReference>
<gene>
    <name evidence="1" type="ordered locus">Rumal_2757</name>
</gene>
<dbReference type="HOGENOM" id="CLU_006229_4_0_9"/>
<dbReference type="KEGG" id="ral:Rumal_2757"/>
<dbReference type="PANTHER" id="PTHR11669">
    <property type="entry name" value="REPLICATION FACTOR C / DNA POLYMERASE III GAMMA-TAU SUBUNIT"/>
    <property type="match status" value="1"/>
</dbReference>
<evidence type="ECO:0000313" key="1">
    <source>
        <dbReference type="EMBL" id="ADU23226.1"/>
    </source>
</evidence>
<evidence type="ECO:0008006" key="3">
    <source>
        <dbReference type="Google" id="ProtNLM"/>
    </source>
</evidence>
<evidence type="ECO:0000313" key="2">
    <source>
        <dbReference type="Proteomes" id="UP000006919"/>
    </source>
</evidence>
<proteinExistence type="predicted"/>
<dbReference type="InterPro" id="IPR050238">
    <property type="entry name" value="DNA_Rep/Repair_Clamp_Loader"/>
</dbReference>
<dbReference type="SUPFAM" id="SSF52540">
    <property type="entry name" value="P-loop containing nucleoside triphosphate hydrolases"/>
    <property type="match status" value="1"/>
</dbReference>
<dbReference type="PANTHER" id="PTHR11669:SF8">
    <property type="entry name" value="DNA POLYMERASE III SUBUNIT DELTA"/>
    <property type="match status" value="1"/>
</dbReference>
<accession>E6UHT9</accession>
<dbReference type="AlphaFoldDB" id="E6UHT9"/>
<dbReference type="STRING" id="697329.Rumal_2757"/>
<dbReference type="RefSeq" id="WP_013499341.1">
    <property type="nucleotide sequence ID" value="NC_014833.1"/>
</dbReference>
<dbReference type="InterPro" id="IPR027417">
    <property type="entry name" value="P-loop_NTPase"/>
</dbReference>
<protein>
    <recommendedName>
        <fullName evidence="3">DNA polymerase-3 subunit delta</fullName>
    </recommendedName>
</protein>
<reference evidence="1 2" key="1">
    <citation type="journal article" date="2011" name="J. Bacteriol.">
        <title>Complete genome of the cellulolytic ruminal bacterium Ruminococcus albus 7.</title>
        <authorList>
            <person name="Suen G."/>
            <person name="Stevenson D.M."/>
            <person name="Bruce D.C."/>
            <person name="Chertkov O."/>
            <person name="Copeland A."/>
            <person name="Cheng J.F."/>
            <person name="Detter C."/>
            <person name="Detter J.C."/>
            <person name="Goodwin L.A."/>
            <person name="Han C.S."/>
            <person name="Hauser L.J."/>
            <person name="Ivanova N.N."/>
            <person name="Kyrpides N.C."/>
            <person name="Land M.L."/>
            <person name="Lapidus A."/>
            <person name="Lucas S."/>
            <person name="Ovchinnikova G."/>
            <person name="Pitluck S."/>
            <person name="Tapia R."/>
            <person name="Woyke T."/>
            <person name="Boyum J."/>
            <person name="Mead D."/>
            <person name="Weimer P.J."/>
        </authorList>
    </citation>
    <scope>NUCLEOTIDE SEQUENCE [LARGE SCALE GENOMIC DNA]</scope>
    <source>
        <strain evidence="2">ATCC 27210 / DSM 20455 / JCM 14654 / NCDO 2250 / 7</strain>
    </source>
</reference>
<dbReference type="Pfam" id="PF13177">
    <property type="entry name" value="DNA_pol3_delta2"/>
    <property type="match status" value="1"/>
</dbReference>
<dbReference type="Proteomes" id="UP000006919">
    <property type="component" value="Chromosome"/>
</dbReference>
<sequence length="324" mass="35291">MKIYGNQTLLKQTARMVSAGREPHSIIIHGEKGLGKKAIAKYIAAQLMCEEHSGTPCGKCRSCQLIDRGAHPDLIFAQHNDKGNYYVEDIRDTIVADAPVAPNEGDIKVYVIPDLDLSVQTTVQVQNILLKLIEEPPDHTALILTARSRETFLYTIISRCVSLAAAPVTMQESGEYLQENYPDRDITEIREALEAGKGNIGRCRAYLEKEQYYDSVALAKGIAAAFCEGSEYGVLKALAAADGKKALLREGVYLFSEIVRDSCAILTNGEVIGCDTHSAEALSRKLTLSAGAELYDILTGAVRRIDANCSLSLVCNSLCAELFS</sequence>
<organism evidence="1 2">
    <name type="scientific">Ruminococcus albus (strain ATCC 27210 / DSM 20455 / JCM 14654 / NCDO 2250 / 7)</name>
    <dbReference type="NCBI Taxonomy" id="697329"/>
    <lineage>
        <taxon>Bacteria</taxon>
        <taxon>Bacillati</taxon>
        <taxon>Bacillota</taxon>
        <taxon>Clostridia</taxon>
        <taxon>Eubacteriales</taxon>
        <taxon>Oscillospiraceae</taxon>
        <taxon>Ruminococcus</taxon>
    </lineage>
</organism>
<dbReference type="eggNOG" id="COG0470">
    <property type="taxonomic scope" value="Bacteria"/>
</dbReference>